<dbReference type="eggNOG" id="ENOG502QT5F">
    <property type="taxonomic scope" value="Eukaryota"/>
</dbReference>
<dbReference type="InParanoid" id="A0A0L0HMZ8"/>
<dbReference type="FunCoup" id="A0A0L0HMZ8">
    <property type="interactions" value="33"/>
</dbReference>
<feature type="transmembrane region" description="Helical" evidence="9">
    <location>
        <begin position="291"/>
        <end position="311"/>
    </location>
</feature>
<keyword evidence="4 9" id="KW-0812">Transmembrane</keyword>
<dbReference type="GeneID" id="27692172"/>
<organism evidence="10 11">
    <name type="scientific">Spizellomyces punctatus (strain DAOM BR117)</name>
    <dbReference type="NCBI Taxonomy" id="645134"/>
    <lineage>
        <taxon>Eukaryota</taxon>
        <taxon>Fungi</taxon>
        <taxon>Fungi incertae sedis</taxon>
        <taxon>Chytridiomycota</taxon>
        <taxon>Chytridiomycota incertae sedis</taxon>
        <taxon>Chytridiomycetes</taxon>
        <taxon>Spizellomycetales</taxon>
        <taxon>Spizellomycetaceae</taxon>
        <taxon>Spizellomyces</taxon>
    </lineage>
</organism>
<evidence type="ECO:0000256" key="7">
    <source>
        <dbReference type="ARBA" id="ARBA00035120"/>
    </source>
</evidence>
<comment type="subcellular location">
    <subcellularLocation>
        <location evidence="2">Cell membrane</location>
        <topology evidence="2">Multi-pass membrane protein</topology>
    </subcellularLocation>
</comment>
<dbReference type="AlphaFoldDB" id="A0A0L0HMZ8"/>
<evidence type="ECO:0000256" key="3">
    <source>
        <dbReference type="ARBA" id="ARBA00022475"/>
    </source>
</evidence>
<protein>
    <recommendedName>
        <fullName evidence="12">Fluoride ion transporter CrcB</fullName>
    </recommendedName>
</protein>
<evidence type="ECO:0000313" key="10">
    <source>
        <dbReference type="EMBL" id="KND02184.1"/>
    </source>
</evidence>
<dbReference type="Proteomes" id="UP000053201">
    <property type="component" value="Unassembled WGS sequence"/>
</dbReference>
<keyword evidence="5 9" id="KW-1133">Transmembrane helix</keyword>
<evidence type="ECO:0008006" key="12">
    <source>
        <dbReference type="Google" id="ProtNLM"/>
    </source>
</evidence>
<feature type="transmembrane region" description="Helical" evidence="9">
    <location>
        <begin position="323"/>
        <end position="343"/>
    </location>
</feature>
<dbReference type="EMBL" id="KQ257453">
    <property type="protein sequence ID" value="KND02184.1"/>
    <property type="molecule type" value="Genomic_DNA"/>
</dbReference>
<evidence type="ECO:0000256" key="9">
    <source>
        <dbReference type="SAM" id="Phobius"/>
    </source>
</evidence>
<evidence type="ECO:0000313" key="11">
    <source>
        <dbReference type="Proteomes" id="UP000053201"/>
    </source>
</evidence>
<dbReference type="OrthoDB" id="409792at2759"/>
<dbReference type="RefSeq" id="XP_016610223.1">
    <property type="nucleotide sequence ID" value="XM_016757200.1"/>
</dbReference>
<feature type="transmembrane region" description="Helical" evidence="9">
    <location>
        <begin position="71"/>
        <end position="90"/>
    </location>
</feature>
<gene>
    <name evidence="10" type="ORF">SPPG_09047</name>
</gene>
<feature type="transmembrane region" description="Helical" evidence="9">
    <location>
        <begin position="102"/>
        <end position="124"/>
    </location>
</feature>
<keyword evidence="6 9" id="KW-0472">Membrane</keyword>
<comment type="function">
    <text evidence="1">Fluoride channel required for the rapid expulsion of cytoplasmic fluoride.</text>
</comment>
<dbReference type="PANTHER" id="PTHR28259:SF1">
    <property type="entry name" value="FLUORIDE EXPORT PROTEIN 1-RELATED"/>
    <property type="match status" value="1"/>
</dbReference>
<comment type="catalytic activity">
    <reaction evidence="8">
        <text>fluoride(in) = fluoride(out)</text>
        <dbReference type="Rhea" id="RHEA:76159"/>
        <dbReference type="ChEBI" id="CHEBI:17051"/>
    </reaction>
    <physiologicalReaction direction="left-to-right" evidence="8">
        <dbReference type="Rhea" id="RHEA:76160"/>
    </physiologicalReaction>
</comment>
<dbReference type="InterPro" id="IPR003691">
    <property type="entry name" value="FluC"/>
</dbReference>
<dbReference type="GO" id="GO:1903425">
    <property type="term" value="F:fluoride transmembrane transporter activity"/>
    <property type="evidence" value="ECO:0007669"/>
    <property type="project" value="TreeGrafter"/>
</dbReference>
<accession>A0A0L0HMZ8</accession>
<comment type="similarity">
    <text evidence="7">Belongs to the fluoride channel Fluc/FEX (TC 1.A.43) family.</text>
</comment>
<dbReference type="PANTHER" id="PTHR28259">
    <property type="entry name" value="FLUORIDE EXPORT PROTEIN 1-RELATED"/>
    <property type="match status" value="1"/>
</dbReference>
<evidence type="ECO:0000256" key="6">
    <source>
        <dbReference type="ARBA" id="ARBA00023136"/>
    </source>
</evidence>
<reference evidence="10 11" key="1">
    <citation type="submission" date="2009-08" db="EMBL/GenBank/DDBJ databases">
        <title>The Genome Sequence of Spizellomyces punctatus strain DAOM BR117.</title>
        <authorList>
            <consortium name="The Broad Institute Genome Sequencing Platform"/>
            <person name="Russ C."/>
            <person name="Cuomo C."/>
            <person name="Shea T."/>
            <person name="Young S.K."/>
            <person name="Zeng Q."/>
            <person name="Koehrsen M."/>
            <person name="Haas B."/>
            <person name="Borodovsky M."/>
            <person name="Guigo R."/>
            <person name="Alvarado L."/>
            <person name="Berlin A."/>
            <person name="Bochicchio J."/>
            <person name="Borenstein D."/>
            <person name="Chapman S."/>
            <person name="Chen Z."/>
            <person name="Engels R."/>
            <person name="Freedman E."/>
            <person name="Gellesch M."/>
            <person name="Goldberg J."/>
            <person name="Griggs A."/>
            <person name="Gujja S."/>
            <person name="Heiman D."/>
            <person name="Hepburn T."/>
            <person name="Howarth C."/>
            <person name="Jen D."/>
            <person name="Larson L."/>
            <person name="Lewis B."/>
            <person name="Mehta T."/>
            <person name="Park D."/>
            <person name="Pearson M."/>
            <person name="Roberts A."/>
            <person name="Saif S."/>
            <person name="Shenoy N."/>
            <person name="Sisk P."/>
            <person name="Stolte C."/>
            <person name="Sykes S."/>
            <person name="Thomson T."/>
            <person name="Walk T."/>
            <person name="White J."/>
            <person name="Yandava C."/>
            <person name="Burger G."/>
            <person name="Gray M.W."/>
            <person name="Holland P.W.H."/>
            <person name="King N."/>
            <person name="Lang F.B.F."/>
            <person name="Roger A.J."/>
            <person name="Ruiz-Trillo I."/>
            <person name="Lander E."/>
            <person name="Nusbaum C."/>
        </authorList>
    </citation>
    <scope>NUCLEOTIDE SEQUENCE [LARGE SCALE GENOMIC DNA]</scope>
    <source>
        <strain evidence="10 11">DAOM BR117</strain>
    </source>
</reference>
<dbReference type="GO" id="GO:0005886">
    <property type="term" value="C:plasma membrane"/>
    <property type="evidence" value="ECO:0007669"/>
    <property type="project" value="UniProtKB-SubCell"/>
</dbReference>
<name>A0A0L0HMZ8_SPIPD</name>
<keyword evidence="11" id="KW-1185">Reference proteome</keyword>
<feature type="transmembrane region" description="Helical" evidence="9">
    <location>
        <begin position="259"/>
        <end position="279"/>
    </location>
</feature>
<evidence type="ECO:0000256" key="2">
    <source>
        <dbReference type="ARBA" id="ARBA00004651"/>
    </source>
</evidence>
<dbReference type="Pfam" id="PF02537">
    <property type="entry name" value="CRCB"/>
    <property type="match status" value="2"/>
</dbReference>
<feature type="transmembrane region" description="Helical" evidence="9">
    <location>
        <begin position="144"/>
        <end position="166"/>
    </location>
</feature>
<dbReference type="OMA" id="ADGYCGC"/>
<sequence>MSVPEAEADVSLAADDRNCSQNRLRIEDVETPTEKTVTFRPLPLWTLLIPFSIVGVLIRLGLLALNNYPDAPVVSIVYPQIVGCVIIGWLNAKREIIAVRYYPAFVGLATGLCGSITTFSSWNLAAFSAFANLSDAPRSVGQNFLAGIGVIVIVLGMSIVSVAFGAHLGRLRFGASLNGHTSPLVKLTFLRHPESLMRPTLPDTVAVAGGLSTWLLVAILCGTLSSQRHTWFATIFGPIGTMVRYRFAALNGKYRSFPFGTFLVNIIGTAILGALYVISHAAALDPTSCSVITGLADGFCGCLTTVSTFVVELELLGLRRSYIYGFTSICCGQVVLVLIVGIFKWSHGLGPACIS</sequence>
<evidence type="ECO:0000256" key="1">
    <source>
        <dbReference type="ARBA" id="ARBA00002598"/>
    </source>
</evidence>
<proteinExistence type="inferred from homology"/>
<dbReference type="STRING" id="645134.A0A0L0HMZ8"/>
<dbReference type="VEuPathDB" id="FungiDB:SPPG_09047"/>
<evidence type="ECO:0000256" key="4">
    <source>
        <dbReference type="ARBA" id="ARBA00022692"/>
    </source>
</evidence>
<keyword evidence="3" id="KW-1003">Cell membrane</keyword>
<feature type="transmembrane region" description="Helical" evidence="9">
    <location>
        <begin position="44"/>
        <end position="65"/>
    </location>
</feature>
<evidence type="ECO:0000256" key="8">
    <source>
        <dbReference type="ARBA" id="ARBA00035585"/>
    </source>
</evidence>
<feature type="transmembrane region" description="Helical" evidence="9">
    <location>
        <begin position="231"/>
        <end position="247"/>
    </location>
</feature>
<evidence type="ECO:0000256" key="5">
    <source>
        <dbReference type="ARBA" id="ARBA00022989"/>
    </source>
</evidence>
<feature type="transmembrane region" description="Helical" evidence="9">
    <location>
        <begin position="205"/>
        <end position="225"/>
    </location>
</feature>